<dbReference type="SUPFAM" id="SSF52058">
    <property type="entry name" value="L domain-like"/>
    <property type="match status" value="1"/>
</dbReference>
<comment type="caution">
    <text evidence="6">The sequence shown here is derived from an EMBL/GenBank/DDBJ whole genome shotgun (WGS) entry which is preliminary data.</text>
</comment>
<dbReference type="OrthoDB" id="676979at2759"/>
<dbReference type="PANTHER" id="PTHR32093">
    <property type="entry name" value="LEUCINE-RICH REPEAT EXTENSIN-LIKE PROTEIN 3-RELATED"/>
    <property type="match status" value="1"/>
</dbReference>
<feature type="region of interest" description="Disordered" evidence="5">
    <location>
        <begin position="445"/>
        <end position="467"/>
    </location>
</feature>
<evidence type="ECO:0000313" key="6">
    <source>
        <dbReference type="EMBL" id="KAJ4964150.1"/>
    </source>
</evidence>
<dbReference type="PANTHER" id="PTHR32093:SF128">
    <property type="entry name" value="LEUCINE-RICH REPEAT-CONTAINING N-TERMINAL PLANT-TYPE DOMAIN-CONTAINING PROTEIN"/>
    <property type="match status" value="1"/>
</dbReference>
<keyword evidence="3" id="KW-0732">Signal</keyword>
<comment type="subcellular location">
    <subcellularLocation>
        <location evidence="1">Secreted</location>
    </subcellularLocation>
</comment>
<keyword evidence="7" id="KW-1185">Reference proteome</keyword>
<keyword evidence="4" id="KW-0677">Repeat</keyword>
<protein>
    <submittedName>
        <fullName evidence="6">Uncharacterized protein</fullName>
    </submittedName>
</protein>
<accession>A0A9Q0HGA1</accession>
<name>A0A9Q0HGA1_9MAGN</name>
<organism evidence="6 7">
    <name type="scientific">Protea cynaroides</name>
    <dbReference type="NCBI Taxonomy" id="273540"/>
    <lineage>
        <taxon>Eukaryota</taxon>
        <taxon>Viridiplantae</taxon>
        <taxon>Streptophyta</taxon>
        <taxon>Embryophyta</taxon>
        <taxon>Tracheophyta</taxon>
        <taxon>Spermatophyta</taxon>
        <taxon>Magnoliopsida</taxon>
        <taxon>Proteales</taxon>
        <taxon>Proteaceae</taxon>
        <taxon>Protea</taxon>
    </lineage>
</organism>
<dbReference type="InterPro" id="IPR001611">
    <property type="entry name" value="Leu-rich_rpt"/>
</dbReference>
<evidence type="ECO:0000256" key="5">
    <source>
        <dbReference type="SAM" id="MobiDB-lite"/>
    </source>
</evidence>
<reference evidence="6" key="1">
    <citation type="journal article" date="2023" name="Plant J.">
        <title>The genome of the king protea, Protea cynaroides.</title>
        <authorList>
            <person name="Chang J."/>
            <person name="Duong T.A."/>
            <person name="Schoeman C."/>
            <person name="Ma X."/>
            <person name="Roodt D."/>
            <person name="Barker N."/>
            <person name="Li Z."/>
            <person name="Van de Peer Y."/>
            <person name="Mizrachi E."/>
        </authorList>
    </citation>
    <scope>NUCLEOTIDE SEQUENCE</scope>
    <source>
        <tissue evidence="6">Young leaves</tissue>
    </source>
</reference>
<dbReference type="Gene3D" id="3.80.10.10">
    <property type="entry name" value="Ribonuclease Inhibitor"/>
    <property type="match status" value="2"/>
</dbReference>
<evidence type="ECO:0000256" key="4">
    <source>
        <dbReference type="ARBA" id="ARBA00022737"/>
    </source>
</evidence>
<dbReference type="AlphaFoldDB" id="A0A9Q0HGA1"/>
<keyword evidence="2" id="KW-0964">Secreted</keyword>
<evidence type="ECO:0000313" key="7">
    <source>
        <dbReference type="Proteomes" id="UP001141806"/>
    </source>
</evidence>
<dbReference type="Proteomes" id="UP001141806">
    <property type="component" value="Unassembled WGS sequence"/>
</dbReference>
<gene>
    <name evidence="6" type="ORF">NE237_024089</name>
</gene>
<evidence type="ECO:0000256" key="1">
    <source>
        <dbReference type="ARBA" id="ARBA00004613"/>
    </source>
</evidence>
<dbReference type="InterPro" id="IPR051582">
    <property type="entry name" value="LRR_extensin-like_regulator"/>
</dbReference>
<evidence type="ECO:0000256" key="2">
    <source>
        <dbReference type="ARBA" id="ARBA00022525"/>
    </source>
</evidence>
<dbReference type="EMBL" id="JAMYWD010000008">
    <property type="protein sequence ID" value="KAJ4964150.1"/>
    <property type="molecule type" value="Genomic_DNA"/>
</dbReference>
<sequence length="467" mass="50988">MSYYVSISSKSQIITTFFLLLSSSLPLFFSTTSFPETKRETLQIIIGGGWGGGGGGDGGGSPPLPTPPPPPVPEQLVFSDQRLAIVYPVIQNFKKTITSDPLGITKTWLGSDICNYKGFFCDNPPDNKTAIALASVDFNGFRLKAPTLDGFLDQLPDIALFHANSNYFTGTISSKIAHLRFLYELDLSNNKFSGEFPSAILAMEGLSFLDIRFNSFTGTVPAQVFNQTLELLFVNNNAFKQKLPDNLGSTPVRYLTLANNKFMGPIPKNIGKAANNLVEVLFLNNQLSCCLPYEIGLLREATVFDAGENQLTGPLPCSFGCLGKMEQLNFAGNKLYGVVPEVVCLLGKLANLSLSDNYFTLVGPICRGLIKSGVLDVRKNCIPGLPSQRSVAECAEFFVHLRICPDPASYIIIPCELSHLPLPLPAPFPFTFPWKNSSHSPSPPLPLPSWMQPRAPLSSDSDLIRHR</sequence>
<dbReference type="GO" id="GO:0005576">
    <property type="term" value="C:extracellular region"/>
    <property type="evidence" value="ECO:0007669"/>
    <property type="project" value="UniProtKB-SubCell"/>
</dbReference>
<evidence type="ECO:0000256" key="3">
    <source>
        <dbReference type="ARBA" id="ARBA00022729"/>
    </source>
</evidence>
<proteinExistence type="predicted"/>
<dbReference type="Pfam" id="PF00560">
    <property type="entry name" value="LRR_1"/>
    <property type="match status" value="1"/>
</dbReference>
<dbReference type="InterPro" id="IPR032675">
    <property type="entry name" value="LRR_dom_sf"/>
</dbReference>